<sequence>MVHRSAVLSVPEVEVGQSADPVGVKVGRRGEKIRVVAVLPDRLVGQAYIFLKSEVSGDFF</sequence>
<name>A0ABN6M3E5_9BACT</name>
<evidence type="ECO:0000313" key="1">
    <source>
        <dbReference type="EMBL" id="BDD86665.1"/>
    </source>
</evidence>
<protein>
    <submittedName>
        <fullName evidence="1">Uncharacterized protein</fullName>
    </submittedName>
</protein>
<keyword evidence="2" id="KW-1185">Reference proteome</keyword>
<reference evidence="1 2" key="1">
    <citation type="submission" date="2022-01" db="EMBL/GenBank/DDBJ databases">
        <title>Desulfofustis limnae sp. nov., a novel mesophilic sulfate-reducing bacterium isolated from marsh soil.</title>
        <authorList>
            <person name="Watanabe M."/>
            <person name="Takahashi A."/>
            <person name="Kojima H."/>
            <person name="Fukui M."/>
        </authorList>
    </citation>
    <scope>NUCLEOTIDE SEQUENCE [LARGE SCALE GENOMIC DNA]</scope>
    <source>
        <strain evidence="1 2">PPLL</strain>
    </source>
</reference>
<dbReference type="Proteomes" id="UP000830055">
    <property type="component" value="Chromosome"/>
</dbReference>
<gene>
    <name evidence="1" type="ORF">DPPLL_10300</name>
</gene>
<organism evidence="1 2">
    <name type="scientific">Desulfofustis limnaeus</name>
    <dbReference type="NCBI Taxonomy" id="2740163"/>
    <lineage>
        <taxon>Bacteria</taxon>
        <taxon>Pseudomonadati</taxon>
        <taxon>Thermodesulfobacteriota</taxon>
        <taxon>Desulfobulbia</taxon>
        <taxon>Desulfobulbales</taxon>
        <taxon>Desulfocapsaceae</taxon>
        <taxon>Desulfofustis</taxon>
    </lineage>
</organism>
<evidence type="ECO:0000313" key="2">
    <source>
        <dbReference type="Proteomes" id="UP000830055"/>
    </source>
</evidence>
<accession>A0ABN6M3E5</accession>
<proteinExistence type="predicted"/>
<dbReference type="EMBL" id="AP025516">
    <property type="protein sequence ID" value="BDD86665.1"/>
    <property type="molecule type" value="Genomic_DNA"/>
</dbReference>